<dbReference type="RefSeq" id="WP_238248069.1">
    <property type="nucleotide sequence ID" value="NZ_BPQX01000015.1"/>
</dbReference>
<comment type="caution">
    <text evidence="2">The sequence shown here is derived from an EMBL/GenBank/DDBJ whole genome shotgun (WGS) entry which is preliminary data.</text>
</comment>
<organism evidence="2 3">
    <name type="scientific">Methylobacterium persicinum</name>
    <dbReference type="NCBI Taxonomy" id="374426"/>
    <lineage>
        <taxon>Bacteria</taxon>
        <taxon>Pseudomonadati</taxon>
        <taxon>Pseudomonadota</taxon>
        <taxon>Alphaproteobacteria</taxon>
        <taxon>Hyphomicrobiales</taxon>
        <taxon>Methylobacteriaceae</taxon>
        <taxon>Methylobacterium</taxon>
    </lineage>
</organism>
<keyword evidence="1" id="KW-0732">Signal</keyword>
<sequence length="77" mass="8301">MRVHLRLVTFAAALVAAMAAVPIRAADAVLPPPKPRTALGGDDLWRLREPEVRGEGRNDTGAPRAVRLVYPPLVAPR</sequence>
<feature type="signal peptide" evidence="1">
    <location>
        <begin position="1"/>
        <end position="25"/>
    </location>
</feature>
<dbReference type="Proteomes" id="UP001236369">
    <property type="component" value="Unassembled WGS sequence"/>
</dbReference>
<feature type="chain" id="PRO_5045881432" evidence="1">
    <location>
        <begin position="26"/>
        <end position="77"/>
    </location>
</feature>
<dbReference type="EMBL" id="JAUSVV010000003">
    <property type="protein sequence ID" value="MDQ0442379.1"/>
    <property type="molecule type" value="Genomic_DNA"/>
</dbReference>
<keyword evidence="3" id="KW-1185">Reference proteome</keyword>
<evidence type="ECO:0000256" key="1">
    <source>
        <dbReference type="SAM" id="SignalP"/>
    </source>
</evidence>
<gene>
    <name evidence="2" type="ORF">QO016_001873</name>
</gene>
<name>A0ABU0HLI9_9HYPH</name>
<accession>A0ABU0HLI9</accession>
<evidence type="ECO:0000313" key="2">
    <source>
        <dbReference type="EMBL" id="MDQ0442379.1"/>
    </source>
</evidence>
<reference evidence="2 3" key="1">
    <citation type="submission" date="2023-07" db="EMBL/GenBank/DDBJ databases">
        <title>Genomic Encyclopedia of Type Strains, Phase IV (KMG-IV): sequencing the most valuable type-strain genomes for metagenomic binning, comparative biology and taxonomic classification.</title>
        <authorList>
            <person name="Goeker M."/>
        </authorList>
    </citation>
    <scope>NUCLEOTIDE SEQUENCE [LARGE SCALE GENOMIC DNA]</scope>
    <source>
        <strain evidence="2 3">DSM 19562</strain>
    </source>
</reference>
<evidence type="ECO:0000313" key="3">
    <source>
        <dbReference type="Proteomes" id="UP001236369"/>
    </source>
</evidence>
<proteinExistence type="predicted"/>
<protein>
    <submittedName>
        <fullName evidence="2">Uncharacterized protein</fullName>
    </submittedName>
</protein>